<dbReference type="Proteomes" id="UP001567538">
    <property type="component" value="Unassembled WGS sequence"/>
</dbReference>
<accession>A0ABD1GC89</accession>
<evidence type="ECO:0000256" key="2">
    <source>
        <dbReference type="ARBA" id="ARBA00010024"/>
    </source>
</evidence>
<evidence type="ECO:0000256" key="8">
    <source>
        <dbReference type="PROSITE-ProRule" id="PRU00357"/>
    </source>
</evidence>
<comment type="subcellular location">
    <subcellularLocation>
        <location evidence="1 8">Nucleus</location>
    </subcellularLocation>
</comment>
<evidence type="ECO:0000313" key="11">
    <source>
        <dbReference type="EMBL" id="KAL1541716.1"/>
    </source>
</evidence>
<dbReference type="GO" id="GO:0005634">
    <property type="term" value="C:nucleus"/>
    <property type="evidence" value="ECO:0007669"/>
    <property type="project" value="UniProtKB-SubCell"/>
</dbReference>
<dbReference type="PROSITE" id="PS51017">
    <property type="entry name" value="CCT"/>
    <property type="match status" value="1"/>
</dbReference>
<dbReference type="GO" id="GO:0008270">
    <property type="term" value="F:zinc ion binding"/>
    <property type="evidence" value="ECO:0007669"/>
    <property type="project" value="UniProtKB-KW"/>
</dbReference>
<dbReference type="AlphaFoldDB" id="A0ABD1GC89"/>
<name>A0ABD1GC89_SALDI</name>
<gene>
    <name evidence="11" type="ORF">AAHA92_25904</name>
</gene>
<dbReference type="CDD" id="cd19821">
    <property type="entry name" value="Bbox1_BBX-like"/>
    <property type="match status" value="1"/>
</dbReference>
<feature type="domain" description="CCT" evidence="10">
    <location>
        <begin position="266"/>
        <end position="308"/>
    </location>
</feature>
<protein>
    <submittedName>
        <fullName evidence="11">Zinc finger protein CONSTANS-LIKE 16-like</fullName>
    </submittedName>
</protein>
<keyword evidence="5" id="KW-0862">Zinc</keyword>
<evidence type="ECO:0000259" key="9">
    <source>
        <dbReference type="PROSITE" id="PS50119"/>
    </source>
</evidence>
<dbReference type="SMART" id="SM00336">
    <property type="entry name" value="BBOX"/>
    <property type="match status" value="1"/>
</dbReference>
<evidence type="ECO:0000256" key="1">
    <source>
        <dbReference type="ARBA" id="ARBA00004123"/>
    </source>
</evidence>
<proteinExistence type="inferred from homology"/>
<evidence type="ECO:0000256" key="6">
    <source>
        <dbReference type="ARBA" id="ARBA00023242"/>
    </source>
</evidence>
<dbReference type="Pfam" id="PF06203">
    <property type="entry name" value="CCT"/>
    <property type="match status" value="1"/>
</dbReference>
<keyword evidence="6 8" id="KW-0539">Nucleus</keyword>
<evidence type="ECO:0000256" key="4">
    <source>
        <dbReference type="ARBA" id="ARBA00022771"/>
    </source>
</evidence>
<evidence type="ECO:0000256" key="3">
    <source>
        <dbReference type="ARBA" id="ARBA00022723"/>
    </source>
</evidence>
<reference evidence="11 12" key="1">
    <citation type="submission" date="2024-06" db="EMBL/GenBank/DDBJ databases">
        <title>A chromosome level genome sequence of Diviner's sage (Salvia divinorum).</title>
        <authorList>
            <person name="Ford S.A."/>
            <person name="Ro D.-K."/>
            <person name="Ness R.W."/>
            <person name="Phillips M.A."/>
        </authorList>
    </citation>
    <scope>NUCLEOTIDE SEQUENCE [LARGE SCALE GENOMIC DNA]</scope>
    <source>
        <strain evidence="11">SAF-2024a</strain>
        <tissue evidence="11">Leaf</tissue>
    </source>
</reference>
<dbReference type="InterPro" id="IPR010402">
    <property type="entry name" value="CCT_domain"/>
</dbReference>
<keyword evidence="12" id="KW-1185">Reference proteome</keyword>
<dbReference type="Pfam" id="PF00643">
    <property type="entry name" value="zf-B_box"/>
    <property type="match status" value="1"/>
</dbReference>
<evidence type="ECO:0000259" key="10">
    <source>
        <dbReference type="PROSITE" id="PS51017"/>
    </source>
</evidence>
<dbReference type="PROSITE" id="PS50119">
    <property type="entry name" value="ZF_BBOX"/>
    <property type="match status" value="1"/>
</dbReference>
<evidence type="ECO:0000256" key="7">
    <source>
        <dbReference type="PROSITE-ProRule" id="PRU00024"/>
    </source>
</evidence>
<dbReference type="PANTHER" id="PTHR31874:SF1">
    <property type="entry name" value="ZINC FINGER PROTEIN CONSTANS-LIKE 6"/>
    <property type="match status" value="1"/>
</dbReference>
<dbReference type="InterPro" id="IPR049808">
    <property type="entry name" value="CONSTANS-like_Bbox1"/>
</dbReference>
<keyword evidence="4 7" id="KW-0863">Zinc-finger</keyword>
<evidence type="ECO:0000313" key="12">
    <source>
        <dbReference type="Proteomes" id="UP001567538"/>
    </source>
</evidence>
<keyword evidence="3" id="KW-0479">Metal-binding</keyword>
<dbReference type="InterPro" id="IPR052453">
    <property type="entry name" value="CONSTANS-like_ZF"/>
</dbReference>
<evidence type="ECO:0000256" key="5">
    <source>
        <dbReference type="ARBA" id="ARBA00022833"/>
    </source>
</evidence>
<organism evidence="11 12">
    <name type="scientific">Salvia divinorum</name>
    <name type="common">Maria pastora</name>
    <name type="synonym">Diviner's sage</name>
    <dbReference type="NCBI Taxonomy" id="28513"/>
    <lineage>
        <taxon>Eukaryota</taxon>
        <taxon>Viridiplantae</taxon>
        <taxon>Streptophyta</taxon>
        <taxon>Embryophyta</taxon>
        <taxon>Tracheophyta</taxon>
        <taxon>Spermatophyta</taxon>
        <taxon>Magnoliopsida</taxon>
        <taxon>eudicotyledons</taxon>
        <taxon>Gunneridae</taxon>
        <taxon>Pentapetalae</taxon>
        <taxon>asterids</taxon>
        <taxon>lamiids</taxon>
        <taxon>Lamiales</taxon>
        <taxon>Lamiaceae</taxon>
        <taxon>Nepetoideae</taxon>
        <taxon>Mentheae</taxon>
        <taxon>Salviinae</taxon>
        <taxon>Salvia</taxon>
        <taxon>Salvia subgen. Calosphace</taxon>
    </lineage>
</organism>
<comment type="caution">
    <text evidence="11">The sequence shown here is derived from an EMBL/GenBank/DDBJ whole genome shotgun (WGS) entry which is preliminary data.</text>
</comment>
<sequence>MNINRSKGSSVLGGKTARACDSCLLKRARWFCAADDAFLCQSCDGEVHSANQLASRHERVRLETSSCAAPSWHQGFTRKARTPRHGKRATAAPAIHQLPVVPEMSSDDTFPEEQLFCRVPVFDEEVVVKGEELGFFDDDHELNLEELLSTCDDEFAADVESLLGNGNGLGEKSVKVEDDEMVCGFEPDVNWELDFPGGEEEMREARAMEHESRKLLTLDYEAVIAAWASQGSPWTDGIRPHFNLDIFMSDEWGGGKRGRIWSDAGREARVSRYREKRRTRLFSKKIRYEVRKLNAEKRPRMKGRFVKRTTFLPANSIPNYHLITK</sequence>
<comment type="similarity">
    <text evidence="2">Belongs to the CONSTANS family.</text>
</comment>
<dbReference type="InterPro" id="IPR000315">
    <property type="entry name" value="Znf_B-box"/>
</dbReference>
<dbReference type="EMBL" id="JBEAFC010000009">
    <property type="protein sequence ID" value="KAL1541716.1"/>
    <property type="molecule type" value="Genomic_DNA"/>
</dbReference>
<dbReference type="PANTHER" id="PTHR31874">
    <property type="entry name" value="CCT MOTIF FAMILY PROTEIN, EXPRESSED"/>
    <property type="match status" value="1"/>
</dbReference>
<feature type="domain" description="B box-type" evidence="9">
    <location>
        <begin position="15"/>
        <end position="62"/>
    </location>
</feature>